<dbReference type="AlphaFoldDB" id="A0A7Y3T048"/>
<protein>
    <submittedName>
        <fullName evidence="1">Uncharacterized protein</fullName>
    </submittedName>
</protein>
<reference evidence="1 2" key="1">
    <citation type="submission" date="2020-05" db="EMBL/GenBank/DDBJ databases">
        <title>Complete genome of Clostridium estertheticum subspecies estertheticum, isolated from Vacuum packed lamb meat from New Zealand imported to Switzerland.</title>
        <authorList>
            <person name="Wambui J."/>
            <person name="Stevens M.J.A."/>
            <person name="Stephan R."/>
        </authorList>
    </citation>
    <scope>NUCLEOTIDE SEQUENCE [LARGE SCALE GENOMIC DNA]</scope>
    <source>
        <strain evidence="1 2">CEST001</strain>
    </source>
</reference>
<sequence>MTKQTIDIKDDNSNNITALRANGSCTSTTDAVNKILEAMFTNNYRITLNGVEKNIYDFMVNVPYVREDFTNLGASGKYEKKFITNFNKISSDLLKRAIFNFMKASFEFINRKYSKRYSMNYGKYASIGSLENISCYYPSEIAGTKWHAFYIDVKYSKNDRVSISRFMQLKFKNTYVNNDNFLWDEVKAFFSEPSQATKDTYSLDVEELEALTAHINNVF</sequence>
<dbReference type="RefSeq" id="WP_171299139.1">
    <property type="nucleotide sequence ID" value="NZ_CP087101.1"/>
</dbReference>
<evidence type="ECO:0000313" key="1">
    <source>
        <dbReference type="EMBL" id="NNU78593.1"/>
    </source>
</evidence>
<gene>
    <name evidence="1" type="ORF">HLQ16_22130</name>
</gene>
<proteinExistence type="predicted"/>
<dbReference type="EMBL" id="JABEYB010000027">
    <property type="protein sequence ID" value="NNU78593.1"/>
    <property type="molecule type" value="Genomic_DNA"/>
</dbReference>
<comment type="caution">
    <text evidence="1">The sequence shown here is derived from an EMBL/GenBank/DDBJ whole genome shotgun (WGS) entry which is preliminary data.</text>
</comment>
<organism evidence="1 2">
    <name type="scientific">Clostridium estertheticum</name>
    <dbReference type="NCBI Taxonomy" id="238834"/>
    <lineage>
        <taxon>Bacteria</taxon>
        <taxon>Bacillati</taxon>
        <taxon>Bacillota</taxon>
        <taxon>Clostridia</taxon>
        <taxon>Eubacteriales</taxon>
        <taxon>Clostridiaceae</taxon>
        <taxon>Clostridium</taxon>
    </lineage>
</organism>
<accession>A0A7Y3T048</accession>
<name>A0A7Y3T048_9CLOT</name>
<evidence type="ECO:0000313" key="2">
    <source>
        <dbReference type="Proteomes" id="UP000531659"/>
    </source>
</evidence>
<dbReference type="Proteomes" id="UP000531659">
    <property type="component" value="Unassembled WGS sequence"/>
</dbReference>